<dbReference type="PATRIC" id="fig|1224163.3.peg.1659"/>
<evidence type="ECO:0000256" key="1">
    <source>
        <dbReference type="SAM" id="MobiDB-lite"/>
    </source>
</evidence>
<dbReference type="eggNOG" id="COG0586">
    <property type="taxonomic scope" value="Bacteria"/>
</dbReference>
<dbReference type="EMBL" id="CP003924">
    <property type="protein sequence ID" value="AGS35125.1"/>
    <property type="molecule type" value="Genomic_DNA"/>
</dbReference>
<feature type="region of interest" description="Disordered" evidence="1">
    <location>
        <begin position="1"/>
        <end position="37"/>
    </location>
</feature>
<feature type="transmembrane region" description="Helical" evidence="2">
    <location>
        <begin position="47"/>
        <end position="68"/>
    </location>
</feature>
<keyword evidence="2" id="KW-0472">Membrane</keyword>
<evidence type="ECO:0000313" key="4">
    <source>
        <dbReference type="Proteomes" id="UP000015388"/>
    </source>
</evidence>
<feature type="transmembrane region" description="Helical" evidence="2">
    <location>
        <begin position="100"/>
        <end position="121"/>
    </location>
</feature>
<accession>S5T3B3</accession>
<name>S5T3B3_9CORY</name>
<reference evidence="3 4" key="1">
    <citation type="submission" date="2012-11" db="EMBL/GenBank/DDBJ databases">
        <title>The complete genome sequence of Corynebacterium maris Coryn-1 (=DSM 45190).</title>
        <authorList>
            <person name="Schaffert L."/>
            <person name="Albersmeier A."/>
            <person name="Kalinowski J."/>
            <person name="Ruckert C."/>
        </authorList>
    </citation>
    <scope>NUCLEOTIDE SEQUENCE [LARGE SCALE GENOMIC DNA]</scope>
    <source>
        <strain evidence="4">Coryn-1</strain>
    </source>
</reference>
<dbReference type="AlphaFoldDB" id="S5T3B3"/>
<dbReference type="STRING" id="1224163.B841_08260"/>
<dbReference type="KEGG" id="cmd:B841_08260"/>
<keyword evidence="2" id="KW-0812">Transmembrane</keyword>
<feature type="transmembrane region" description="Helical" evidence="2">
    <location>
        <begin position="188"/>
        <end position="211"/>
    </location>
</feature>
<keyword evidence="4" id="KW-1185">Reference proteome</keyword>
<evidence type="ECO:0008006" key="5">
    <source>
        <dbReference type="Google" id="ProtNLM"/>
    </source>
</evidence>
<dbReference type="Proteomes" id="UP000015388">
    <property type="component" value="Chromosome"/>
</dbReference>
<feature type="transmembrane region" description="Helical" evidence="2">
    <location>
        <begin position="155"/>
        <end position="181"/>
    </location>
</feature>
<keyword evidence="2" id="KW-1133">Transmembrane helix</keyword>
<gene>
    <name evidence="3" type="ORF">B841_08260</name>
</gene>
<feature type="transmembrane region" description="Helical" evidence="2">
    <location>
        <begin position="227"/>
        <end position="245"/>
    </location>
</feature>
<proteinExistence type="predicted"/>
<feature type="compositionally biased region" description="Low complexity" evidence="1">
    <location>
        <begin position="15"/>
        <end position="27"/>
    </location>
</feature>
<evidence type="ECO:0000256" key="2">
    <source>
        <dbReference type="SAM" id="Phobius"/>
    </source>
</evidence>
<feature type="transmembrane region" description="Helical" evidence="2">
    <location>
        <begin position="74"/>
        <end position="93"/>
    </location>
</feature>
<organism evidence="3 4">
    <name type="scientific">Corynebacterium maris DSM 45190</name>
    <dbReference type="NCBI Taxonomy" id="1224163"/>
    <lineage>
        <taxon>Bacteria</taxon>
        <taxon>Bacillati</taxon>
        <taxon>Actinomycetota</taxon>
        <taxon>Actinomycetes</taxon>
        <taxon>Mycobacteriales</taxon>
        <taxon>Corynebacteriaceae</taxon>
        <taxon>Corynebacterium</taxon>
    </lineage>
</organism>
<protein>
    <recommendedName>
        <fullName evidence="5">Membrane-associated protein</fullName>
    </recommendedName>
</protein>
<evidence type="ECO:0000313" key="3">
    <source>
        <dbReference type="EMBL" id="AGS35125.1"/>
    </source>
</evidence>
<dbReference type="HOGENOM" id="CLU_071288_1_0_11"/>
<sequence>MLPQDPSPKDRDAPADAAMTTASAAPAEKQEPELPDFLENPDRTDKLLFAALLLMGLWSLALIPLRAWLLSHPLAYTLMVGGYTSAVVSGANASVGNGHWLVFLLCTVVGAVKFMPIYWAMGRKWGLEFIDMSLQYMPRAHRVFRRAVDSESPRLLAGTVALIPVAYLPGPVPGTVVNAVAGLLRIRFWVMLAINVASILVVNGLMMWLGYSFGDQVLDVVEVVNRYLLWITLGLLALMIFRAWWRNRKKAEAGERGK</sequence>